<proteinExistence type="inferred from homology"/>
<dbReference type="InterPro" id="IPR000667">
    <property type="entry name" value="Peptidase_S13"/>
</dbReference>
<keyword evidence="3" id="KW-0121">Carboxypeptidase</keyword>
<dbReference type="NCBIfam" id="TIGR00666">
    <property type="entry name" value="PBP4"/>
    <property type="match status" value="1"/>
</dbReference>
<comment type="similarity">
    <text evidence="1">Belongs to the peptidase S13 family.</text>
</comment>
<dbReference type="PRINTS" id="PR00922">
    <property type="entry name" value="DADACBPTASE3"/>
</dbReference>
<dbReference type="GO" id="GO:0000270">
    <property type="term" value="P:peptidoglycan metabolic process"/>
    <property type="evidence" value="ECO:0007669"/>
    <property type="project" value="TreeGrafter"/>
</dbReference>
<keyword evidence="2" id="KW-0378">Hydrolase</keyword>
<gene>
    <name evidence="3" type="ORF">SAMN02982931_00031</name>
</gene>
<protein>
    <submittedName>
        <fullName evidence="3">D-alanyl-D-alanine carboxypeptidase / D-alanyl-D-alanine-endopeptidase (Penicillin-binding protein 4)</fullName>
    </submittedName>
</protein>
<sequence length="507" mass="54287">MFQSNRLIAGMTAPVSASRAMERRWLKQCAVALVTALFFVTGPAVAEDAVNVDSTQADVALVKASKFAPDDVGYFVIDLADNRVVAEHNADRPFIPASVAKIPAVAAGLEILGSDYRFATTVLADGEITDGVLSGSLTLRGGGDPFLSSDDLQTMAKALAASGIKKVEGSFHYDASALIEVPQINDMQPEAAGYNTGVSALSVNFNRVRLNWNRGRDPSSAFAAAISESRALPLDGVAIAFAAEEPPGPFVRAGTPSEDRWLLAPSLPETGEDWLPVGDPSLVTAEVFRALAAEEGVDLPDPTPGVTPEGARALVNHDSIPLGEIASGVLHYSNNLSAELIGLAASQRLTGRRLTLKDSATALGAWWKLRRPEADWTGFAVENHSGLSSRSRTTPRQIVTMLEESSELMGGADFNELLKQIQWKGVNGWARVKTGTMSYARGLAGYINTESGSRLAFAIFFNDVEKRAALDDAFDRHVRAIDGASRSWRNSALRLEETLTTGWAKRF</sequence>
<evidence type="ECO:0000256" key="2">
    <source>
        <dbReference type="ARBA" id="ARBA00022801"/>
    </source>
</evidence>
<dbReference type="Pfam" id="PF02113">
    <property type="entry name" value="Peptidase_S13"/>
    <property type="match status" value="1"/>
</dbReference>
<dbReference type="Gene3D" id="3.40.710.10">
    <property type="entry name" value="DD-peptidase/beta-lactamase superfamily"/>
    <property type="match status" value="2"/>
</dbReference>
<dbReference type="GO" id="GO:0006508">
    <property type="term" value="P:proteolysis"/>
    <property type="evidence" value="ECO:0007669"/>
    <property type="project" value="InterPro"/>
</dbReference>
<keyword evidence="3" id="KW-0645">Protease</keyword>
<evidence type="ECO:0000313" key="3">
    <source>
        <dbReference type="EMBL" id="SDB02144.1"/>
    </source>
</evidence>
<name>A0A1G6A123_9HYPH</name>
<evidence type="ECO:0000313" key="4">
    <source>
        <dbReference type="Proteomes" id="UP000199071"/>
    </source>
</evidence>
<keyword evidence="4" id="KW-1185">Reference proteome</keyword>
<evidence type="ECO:0000256" key="1">
    <source>
        <dbReference type="ARBA" id="ARBA00006096"/>
    </source>
</evidence>
<dbReference type="Gene3D" id="3.50.80.20">
    <property type="entry name" value="D-Ala-D-Ala carboxypeptidase C, peptidase S13"/>
    <property type="match status" value="1"/>
</dbReference>
<dbReference type="SUPFAM" id="SSF56601">
    <property type="entry name" value="beta-lactamase/transpeptidase-like"/>
    <property type="match status" value="1"/>
</dbReference>
<dbReference type="RefSeq" id="WP_175478213.1">
    <property type="nucleotide sequence ID" value="NZ_FMXQ01000001.1"/>
</dbReference>
<dbReference type="STRING" id="665467.SAMN02982931_00031"/>
<accession>A0A1G6A123</accession>
<dbReference type="EMBL" id="FMXQ01000001">
    <property type="protein sequence ID" value="SDB02144.1"/>
    <property type="molecule type" value="Genomic_DNA"/>
</dbReference>
<dbReference type="GO" id="GO:0004185">
    <property type="term" value="F:serine-type carboxypeptidase activity"/>
    <property type="evidence" value="ECO:0007669"/>
    <property type="project" value="InterPro"/>
</dbReference>
<reference evidence="3 4" key="1">
    <citation type="submission" date="2016-10" db="EMBL/GenBank/DDBJ databases">
        <authorList>
            <person name="de Groot N.N."/>
        </authorList>
    </citation>
    <scope>NUCLEOTIDE SEQUENCE [LARGE SCALE GENOMIC DNA]</scope>
    <source>
        <strain evidence="3 4">ATCC 35022</strain>
    </source>
</reference>
<dbReference type="PANTHER" id="PTHR30023">
    <property type="entry name" value="D-ALANYL-D-ALANINE CARBOXYPEPTIDASE"/>
    <property type="match status" value="1"/>
</dbReference>
<dbReference type="AlphaFoldDB" id="A0A1G6A123"/>
<dbReference type="PANTHER" id="PTHR30023:SF0">
    <property type="entry name" value="PENICILLIN-SENSITIVE CARBOXYPEPTIDASE A"/>
    <property type="match status" value="1"/>
</dbReference>
<organism evidence="3 4">
    <name type="scientific">Bauldia litoralis</name>
    <dbReference type="NCBI Taxonomy" id="665467"/>
    <lineage>
        <taxon>Bacteria</taxon>
        <taxon>Pseudomonadati</taxon>
        <taxon>Pseudomonadota</taxon>
        <taxon>Alphaproteobacteria</taxon>
        <taxon>Hyphomicrobiales</taxon>
        <taxon>Kaistiaceae</taxon>
        <taxon>Bauldia</taxon>
    </lineage>
</organism>
<dbReference type="Proteomes" id="UP000199071">
    <property type="component" value="Unassembled WGS sequence"/>
</dbReference>
<dbReference type="InterPro" id="IPR012338">
    <property type="entry name" value="Beta-lactam/transpept-like"/>
</dbReference>